<sequence>MLSKKDINQIDTVFAERLKQDLKPVKSDITKIRKDIDVMLSMFDREYLEIRKRIERIEEHLNLPLLPNQI</sequence>
<comment type="caution">
    <text evidence="1">The sequence shown here is derived from an EMBL/GenBank/DDBJ whole genome shotgun (WGS) entry which is preliminary data.</text>
</comment>
<organism evidence="1 2">
    <name type="scientific">Candidatus Woesebacteria bacterium GWA1_41_8</name>
    <dbReference type="NCBI Taxonomy" id="1802471"/>
    <lineage>
        <taxon>Bacteria</taxon>
        <taxon>Candidatus Woeseibacteriota</taxon>
    </lineage>
</organism>
<evidence type="ECO:0000313" key="2">
    <source>
        <dbReference type="Proteomes" id="UP000176198"/>
    </source>
</evidence>
<gene>
    <name evidence="1" type="ORF">A2115_02820</name>
</gene>
<proteinExistence type="predicted"/>
<reference evidence="1 2" key="1">
    <citation type="journal article" date="2016" name="Nat. Commun.">
        <title>Thousands of microbial genomes shed light on interconnected biogeochemical processes in an aquifer system.</title>
        <authorList>
            <person name="Anantharaman K."/>
            <person name="Brown C.T."/>
            <person name="Hug L.A."/>
            <person name="Sharon I."/>
            <person name="Castelle C.J."/>
            <person name="Probst A.J."/>
            <person name="Thomas B.C."/>
            <person name="Singh A."/>
            <person name="Wilkins M.J."/>
            <person name="Karaoz U."/>
            <person name="Brodie E.L."/>
            <person name="Williams K.H."/>
            <person name="Hubbard S.S."/>
            <person name="Banfield J.F."/>
        </authorList>
    </citation>
    <scope>NUCLEOTIDE SEQUENCE [LARGE SCALE GENOMIC DNA]</scope>
</reference>
<name>A0A1F7WK55_9BACT</name>
<dbReference type="STRING" id="1802471.A2115_02820"/>
<dbReference type="EMBL" id="MGFJ01000002">
    <property type="protein sequence ID" value="OGM03216.1"/>
    <property type="molecule type" value="Genomic_DNA"/>
</dbReference>
<accession>A0A1F7WK55</accession>
<evidence type="ECO:0000313" key="1">
    <source>
        <dbReference type="EMBL" id="OGM03216.1"/>
    </source>
</evidence>
<protein>
    <submittedName>
        <fullName evidence="1">Uncharacterized protein</fullName>
    </submittedName>
</protein>
<dbReference type="AlphaFoldDB" id="A0A1F7WK55"/>
<dbReference type="Proteomes" id="UP000176198">
    <property type="component" value="Unassembled WGS sequence"/>
</dbReference>